<name>A0A1R0XPB0_9BACL</name>
<evidence type="ECO:0000259" key="1">
    <source>
        <dbReference type="PROSITE" id="PS51186"/>
    </source>
</evidence>
<feature type="domain" description="N-acetyltransferase" evidence="1">
    <location>
        <begin position="15"/>
        <end position="179"/>
    </location>
</feature>
<sequence>MTEANTMPKIDGEHIILRAVEATDLEAYYNFLLDEEMGRLTGSQGEISRKQTADWIRKISVPAEDRVDLMIIVKETDELIGEVVLNEIDPDNRSANIRIGIRSHEHRGKGYGTEAMTQMLQYGFESLKLHRIHLGVYPFNPRAIHVYEKLGFKRDGVERDALYVDGEFHNLILMSMLEDEYRALYETK</sequence>
<gene>
    <name evidence="2" type="ORF">BSK52_23285</name>
</gene>
<dbReference type="GO" id="GO:0016747">
    <property type="term" value="F:acyltransferase activity, transferring groups other than amino-acyl groups"/>
    <property type="evidence" value="ECO:0007669"/>
    <property type="project" value="InterPro"/>
</dbReference>
<dbReference type="PROSITE" id="PS51186">
    <property type="entry name" value="GNAT"/>
    <property type="match status" value="1"/>
</dbReference>
<comment type="caution">
    <text evidence="2">The sequence shown here is derived from an EMBL/GenBank/DDBJ whole genome shotgun (WGS) entry which is preliminary data.</text>
</comment>
<dbReference type="RefSeq" id="WP_042125490.1">
    <property type="nucleotide sequence ID" value="NZ_MPTC01000026.1"/>
</dbReference>
<evidence type="ECO:0000313" key="3">
    <source>
        <dbReference type="Proteomes" id="UP000187439"/>
    </source>
</evidence>
<reference evidence="2 3" key="1">
    <citation type="submission" date="2016-10" db="EMBL/GenBank/DDBJ databases">
        <title>Paenibacillus species isolates.</title>
        <authorList>
            <person name="Beno S.M."/>
        </authorList>
    </citation>
    <scope>NUCLEOTIDE SEQUENCE [LARGE SCALE GENOMIC DNA]</scope>
    <source>
        <strain evidence="2 3">FSL H7-0710</strain>
    </source>
</reference>
<keyword evidence="2" id="KW-0808">Transferase</keyword>
<dbReference type="Gene3D" id="3.40.630.30">
    <property type="match status" value="1"/>
</dbReference>
<protein>
    <submittedName>
        <fullName evidence="2">GNAT family N-acetyltransferase</fullName>
    </submittedName>
</protein>
<proteinExistence type="predicted"/>
<dbReference type="AlphaFoldDB" id="A0A1R0XPB0"/>
<accession>A0A1R0XPB0</accession>
<organism evidence="2 3">
    <name type="scientific">Paenibacillus odorifer</name>
    <dbReference type="NCBI Taxonomy" id="189426"/>
    <lineage>
        <taxon>Bacteria</taxon>
        <taxon>Bacillati</taxon>
        <taxon>Bacillota</taxon>
        <taxon>Bacilli</taxon>
        <taxon>Bacillales</taxon>
        <taxon>Paenibacillaceae</taxon>
        <taxon>Paenibacillus</taxon>
    </lineage>
</organism>
<dbReference type="Proteomes" id="UP000187439">
    <property type="component" value="Unassembled WGS sequence"/>
</dbReference>
<dbReference type="SUPFAM" id="SSF55729">
    <property type="entry name" value="Acyl-CoA N-acyltransferases (Nat)"/>
    <property type="match status" value="1"/>
</dbReference>
<dbReference type="PANTHER" id="PTHR43415">
    <property type="entry name" value="SPERMIDINE N(1)-ACETYLTRANSFERASE"/>
    <property type="match status" value="1"/>
</dbReference>
<evidence type="ECO:0000313" key="2">
    <source>
        <dbReference type="EMBL" id="OMD36925.1"/>
    </source>
</evidence>
<dbReference type="CDD" id="cd04301">
    <property type="entry name" value="NAT_SF"/>
    <property type="match status" value="1"/>
</dbReference>
<dbReference type="InterPro" id="IPR000182">
    <property type="entry name" value="GNAT_dom"/>
</dbReference>
<dbReference type="Pfam" id="PF13302">
    <property type="entry name" value="Acetyltransf_3"/>
    <property type="match status" value="1"/>
</dbReference>
<dbReference type="EMBL" id="MPTC01000026">
    <property type="protein sequence ID" value="OMD36925.1"/>
    <property type="molecule type" value="Genomic_DNA"/>
</dbReference>
<dbReference type="PANTHER" id="PTHR43415:SF3">
    <property type="entry name" value="GNAT-FAMILY ACETYLTRANSFERASE"/>
    <property type="match status" value="1"/>
</dbReference>
<dbReference type="InterPro" id="IPR016181">
    <property type="entry name" value="Acyl_CoA_acyltransferase"/>
</dbReference>